<dbReference type="GO" id="GO:0071949">
    <property type="term" value="F:FAD binding"/>
    <property type="evidence" value="ECO:0007669"/>
    <property type="project" value="InterPro"/>
</dbReference>
<feature type="domain" description="FAD-binding" evidence="4">
    <location>
        <begin position="394"/>
        <end position="448"/>
    </location>
</feature>
<protein>
    <recommendedName>
        <fullName evidence="4">FAD-binding domain-containing protein</fullName>
    </recommendedName>
</protein>
<dbReference type="PANTHER" id="PTHR43476:SF3">
    <property type="entry name" value="FAD-BINDING MONOOXYGENASE"/>
    <property type="match status" value="1"/>
</dbReference>
<dbReference type="AlphaFoldDB" id="A0A4P7N597"/>
<dbReference type="SUPFAM" id="SSF51905">
    <property type="entry name" value="FAD/NAD(P)-binding domain"/>
    <property type="match status" value="2"/>
</dbReference>
<organism evidence="5 6">
    <name type="scientific">Pyricularia oryzae</name>
    <name type="common">Rice blast fungus</name>
    <name type="synonym">Magnaporthe oryzae</name>
    <dbReference type="NCBI Taxonomy" id="318829"/>
    <lineage>
        <taxon>Eukaryota</taxon>
        <taxon>Fungi</taxon>
        <taxon>Dikarya</taxon>
        <taxon>Ascomycota</taxon>
        <taxon>Pezizomycotina</taxon>
        <taxon>Sordariomycetes</taxon>
        <taxon>Sordariomycetidae</taxon>
        <taxon>Magnaporthales</taxon>
        <taxon>Pyriculariaceae</taxon>
        <taxon>Pyricularia</taxon>
    </lineage>
</organism>
<accession>A0A4P7N597</accession>
<proteinExistence type="predicted"/>
<dbReference type="InterPro" id="IPR002938">
    <property type="entry name" value="FAD-bd"/>
</dbReference>
<keyword evidence="2" id="KW-0274">FAD</keyword>
<dbReference type="GO" id="GO:0019622">
    <property type="term" value="P:3-(3-hydroxy)phenylpropionate catabolic process"/>
    <property type="evidence" value="ECO:0007669"/>
    <property type="project" value="TreeGrafter"/>
</dbReference>
<dbReference type="PANTHER" id="PTHR43476">
    <property type="entry name" value="3-(3-HYDROXY-PHENYL)PROPIONATE/3-HYDROXYCINNAMIC ACID HYDROXYLASE"/>
    <property type="match status" value="1"/>
</dbReference>
<keyword evidence="1" id="KW-0285">Flavoprotein</keyword>
<dbReference type="Pfam" id="PF01494">
    <property type="entry name" value="FAD_binding_3"/>
    <property type="match status" value="2"/>
</dbReference>
<reference evidence="5 6" key="1">
    <citation type="journal article" date="2019" name="Mol. Biol. Evol.">
        <title>Blast fungal genomes show frequent chromosomal changes, gene gains and losses, and effector gene turnover.</title>
        <authorList>
            <person name="Gomez Luciano L.B."/>
            <person name="Jason Tsai I."/>
            <person name="Chuma I."/>
            <person name="Tosa Y."/>
            <person name="Chen Y.H."/>
            <person name="Li J.Y."/>
            <person name="Li M.Y."/>
            <person name="Jade Lu M.Y."/>
            <person name="Nakayashiki H."/>
            <person name="Li W.H."/>
        </authorList>
    </citation>
    <scope>NUCLEOTIDE SEQUENCE [LARGE SCALE GENOMIC DNA]</scope>
    <source>
        <strain evidence="5">MZ5-1-6</strain>
    </source>
</reference>
<name>A0A4P7N597_PYROR</name>
<keyword evidence="3" id="KW-0560">Oxidoreductase</keyword>
<dbReference type="GO" id="GO:0008688">
    <property type="term" value="F:3-(3-hydroxyphenyl)propionate hydroxylase activity"/>
    <property type="evidence" value="ECO:0007669"/>
    <property type="project" value="TreeGrafter"/>
</dbReference>
<dbReference type="PRINTS" id="PR00420">
    <property type="entry name" value="RNGMNOXGNASE"/>
</dbReference>
<dbReference type="EMBL" id="CP034205">
    <property type="protein sequence ID" value="QBZ55120.1"/>
    <property type="molecule type" value="Genomic_DNA"/>
</dbReference>
<evidence type="ECO:0000313" key="5">
    <source>
        <dbReference type="EMBL" id="QBZ55120.1"/>
    </source>
</evidence>
<sequence length="615" mass="67993">MSTCPTCLGQWNPATSLTHTWRLSFWRNIFFELTTMVAAIDADPELSGENLRDVLCVGAGPVGLLLALLTKKSGSSGVDPTKATTPRITLVDRQPARYPLPRAVCLDHEGQRILRSAGLGPKLTPLLEDIIGPPGTNFAWKDADGEIIVDLEWEKPTASGLNRASGFCQPELEAMLEEACRDAGIDILRGLELISLHQHDDHVTATFNKWPSEHGSSTPSKATVVRTRYLVGCDGANSTVRSLCSIDFHDLGFQYDWLVCDMLTKGNGLPPKVLPHKNGAQICDPDRPTTFAMGGNGRRRVEFMRLPTEAREEFFTESRAWELLRPWGFSHHYVDMERVALYTFRARWAGEWRKNRVFLAGDACHQVRFAGGRSLGDRDPTWSCLTEPLLRCQMPPFLGQGMNSGLRDAAALAWRLRLALDGHANTSGFLLDSYCTERLAHVRAIIDHSVLLGKVICETDKAQAAAYAKDLRANPPPHGFDPHLGTPGILQMDHPAAGLVAMQRPVAGPEGGKASLFDQVYGAGWRLLVWGDTPRIRLSPAAQEFFDAIGGKVVALKKTDDATGDYGRWFEEDLGSAKAVLWRPDFYVYGVIRERLEEADDMLLGLRDKIFAPLL</sequence>
<evidence type="ECO:0000256" key="2">
    <source>
        <dbReference type="ARBA" id="ARBA00022827"/>
    </source>
</evidence>
<evidence type="ECO:0000256" key="3">
    <source>
        <dbReference type="ARBA" id="ARBA00023002"/>
    </source>
</evidence>
<dbReference type="InterPro" id="IPR050631">
    <property type="entry name" value="PheA/TfdB_FAD_monoxygenase"/>
</dbReference>
<dbReference type="Proteomes" id="UP000294847">
    <property type="component" value="Chromosome 2"/>
</dbReference>
<gene>
    <name evidence="5" type="ORF">PoMZ_00012</name>
</gene>
<evidence type="ECO:0000256" key="1">
    <source>
        <dbReference type="ARBA" id="ARBA00022630"/>
    </source>
</evidence>
<dbReference type="InterPro" id="IPR036188">
    <property type="entry name" value="FAD/NAD-bd_sf"/>
</dbReference>
<feature type="domain" description="FAD-binding" evidence="4">
    <location>
        <begin position="53"/>
        <end position="372"/>
    </location>
</feature>
<dbReference type="Gene3D" id="3.30.9.10">
    <property type="entry name" value="D-Amino Acid Oxidase, subunit A, domain 2"/>
    <property type="match status" value="1"/>
</dbReference>
<evidence type="ECO:0000313" key="6">
    <source>
        <dbReference type="Proteomes" id="UP000294847"/>
    </source>
</evidence>
<evidence type="ECO:0000259" key="4">
    <source>
        <dbReference type="Pfam" id="PF01494"/>
    </source>
</evidence>
<dbReference type="Gene3D" id="3.50.50.60">
    <property type="entry name" value="FAD/NAD(P)-binding domain"/>
    <property type="match status" value="2"/>
</dbReference>